<evidence type="ECO:0000259" key="5">
    <source>
        <dbReference type="PROSITE" id="PS50931"/>
    </source>
</evidence>
<accession>A0A0N7LQT7</accession>
<evidence type="ECO:0000313" key="6">
    <source>
        <dbReference type="EMBL" id="CUH48932.1"/>
    </source>
</evidence>
<dbReference type="Pfam" id="PF03466">
    <property type="entry name" value="LysR_substrate"/>
    <property type="match status" value="1"/>
</dbReference>
<dbReference type="InterPro" id="IPR000847">
    <property type="entry name" value="LysR_HTH_N"/>
</dbReference>
<dbReference type="InterPro" id="IPR036390">
    <property type="entry name" value="WH_DNA-bd_sf"/>
</dbReference>
<reference evidence="6 7" key="1">
    <citation type="submission" date="2015-09" db="EMBL/GenBank/DDBJ databases">
        <authorList>
            <consortium name="Swine Surveillance"/>
        </authorList>
    </citation>
    <scope>NUCLEOTIDE SEQUENCE [LARGE SCALE GENOMIC DNA]</scope>
    <source>
        <strain evidence="6 7">CECT 4292</strain>
    </source>
</reference>
<proteinExistence type="inferred from homology"/>
<dbReference type="Pfam" id="PF00126">
    <property type="entry name" value="HTH_1"/>
    <property type="match status" value="1"/>
</dbReference>
<dbReference type="RefSeq" id="WP_058278412.1">
    <property type="nucleotide sequence ID" value="NZ_CYPU01000049.1"/>
</dbReference>
<dbReference type="PANTHER" id="PTHR30537">
    <property type="entry name" value="HTH-TYPE TRANSCRIPTIONAL REGULATOR"/>
    <property type="match status" value="1"/>
</dbReference>
<name>A0A0N7LQT7_9RHOB</name>
<evidence type="ECO:0000256" key="4">
    <source>
        <dbReference type="ARBA" id="ARBA00023163"/>
    </source>
</evidence>
<keyword evidence="2" id="KW-0805">Transcription regulation</keyword>
<dbReference type="Proteomes" id="UP000050783">
    <property type="component" value="Unassembled WGS sequence"/>
</dbReference>
<evidence type="ECO:0000256" key="1">
    <source>
        <dbReference type="ARBA" id="ARBA00009437"/>
    </source>
</evidence>
<dbReference type="InterPro" id="IPR058163">
    <property type="entry name" value="LysR-type_TF_proteobact-type"/>
</dbReference>
<sequence length="289" mass="31571">MAVLPRRPKGPPLNALRAFEAAARLGSFVAAAEELSVTPGAISQHIKTIEAWADVPLFRRNAQGVELTAPGRQLAGDFTLAFDQLAAATQNLRNLSPSVEIHIAALPSVAQLWLPARLGRIRNTWPDMKFSVTAMETSPRLSRDLFDLSVFISEPDGTADQIVITEDVIFPVCAPELAESFNFESTPLLHDQTWHDDWRRWSEETGTLISDPNKGPKYSLYGLAVEEAKSGAGALMAHGCLIEPALKAGHLVRVSAQACETGRSLMINLPHPSRRRAALEKIVELLREG</sequence>
<dbReference type="GO" id="GO:0003700">
    <property type="term" value="F:DNA-binding transcription factor activity"/>
    <property type="evidence" value="ECO:0007669"/>
    <property type="project" value="InterPro"/>
</dbReference>
<dbReference type="STRING" id="81569.RUM4293_04329"/>
<evidence type="ECO:0000313" key="7">
    <source>
        <dbReference type="Proteomes" id="UP000050783"/>
    </source>
</evidence>
<dbReference type="OrthoDB" id="9813056at2"/>
<dbReference type="InterPro" id="IPR005119">
    <property type="entry name" value="LysR_subst-bd"/>
</dbReference>
<keyword evidence="3" id="KW-0238">DNA-binding</keyword>
<dbReference type="GeneID" id="55494292"/>
<protein>
    <submittedName>
        <fullName evidence="6">Gcv operon activator</fullName>
    </submittedName>
</protein>
<dbReference type="Gene3D" id="3.40.190.10">
    <property type="entry name" value="Periplasmic binding protein-like II"/>
    <property type="match status" value="2"/>
</dbReference>
<keyword evidence="4" id="KW-0804">Transcription</keyword>
<dbReference type="AlphaFoldDB" id="A0A0N7LQT7"/>
<organism evidence="6 7">
    <name type="scientific">Ruegeria atlantica</name>
    <dbReference type="NCBI Taxonomy" id="81569"/>
    <lineage>
        <taxon>Bacteria</taxon>
        <taxon>Pseudomonadati</taxon>
        <taxon>Pseudomonadota</taxon>
        <taxon>Alphaproteobacteria</taxon>
        <taxon>Rhodobacterales</taxon>
        <taxon>Roseobacteraceae</taxon>
        <taxon>Ruegeria</taxon>
    </lineage>
</organism>
<evidence type="ECO:0000256" key="2">
    <source>
        <dbReference type="ARBA" id="ARBA00023015"/>
    </source>
</evidence>
<dbReference type="EMBL" id="CYPU01000049">
    <property type="protein sequence ID" value="CUH48932.1"/>
    <property type="molecule type" value="Genomic_DNA"/>
</dbReference>
<dbReference type="PANTHER" id="PTHR30537:SF74">
    <property type="entry name" value="HTH-TYPE TRANSCRIPTIONAL REGULATOR TRPI"/>
    <property type="match status" value="1"/>
</dbReference>
<comment type="similarity">
    <text evidence="1">Belongs to the LysR transcriptional regulatory family.</text>
</comment>
<dbReference type="SUPFAM" id="SSF46785">
    <property type="entry name" value="Winged helix' DNA-binding domain"/>
    <property type="match status" value="1"/>
</dbReference>
<dbReference type="PROSITE" id="PS50931">
    <property type="entry name" value="HTH_LYSR"/>
    <property type="match status" value="1"/>
</dbReference>
<dbReference type="SUPFAM" id="SSF53850">
    <property type="entry name" value="Periplasmic binding protein-like II"/>
    <property type="match status" value="1"/>
</dbReference>
<dbReference type="InterPro" id="IPR036388">
    <property type="entry name" value="WH-like_DNA-bd_sf"/>
</dbReference>
<evidence type="ECO:0000256" key="3">
    <source>
        <dbReference type="ARBA" id="ARBA00023125"/>
    </source>
</evidence>
<dbReference type="Gene3D" id="1.10.10.10">
    <property type="entry name" value="Winged helix-like DNA-binding domain superfamily/Winged helix DNA-binding domain"/>
    <property type="match status" value="1"/>
</dbReference>
<dbReference type="GO" id="GO:0043565">
    <property type="term" value="F:sequence-specific DNA binding"/>
    <property type="evidence" value="ECO:0007669"/>
    <property type="project" value="TreeGrafter"/>
</dbReference>
<feature type="domain" description="HTH lysR-type" evidence="5">
    <location>
        <begin position="11"/>
        <end position="68"/>
    </location>
</feature>
<gene>
    <name evidence="6" type="primary">gcvA_13</name>
    <name evidence="6" type="ORF">RUA4292_03123</name>
</gene>
<dbReference type="GO" id="GO:0006351">
    <property type="term" value="P:DNA-templated transcription"/>
    <property type="evidence" value="ECO:0007669"/>
    <property type="project" value="TreeGrafter"/>
</dbReference>